<sequence precursor="true">MMRSFNLFIGLIIALSLIVSRCGKNPEAEGDNAYAQGKYNQALTYYLKVKKEQPDNAKINEKLALTYMQRGLTLYKLRKNLDAFQLNYEKSQEFLPSDTLSEHFKKEYSKLLYELALAYHNASPKNDIQKEKYFTLTLDYLQKALEYDSTNTQADAKLSEIRTVNFQKYFDKGKNFYLQARKDRRNANLYLNAEVYLLQAVRLNPNSEEAKNLLKKVRQKTIAILDISNDLPLALAIGGQKYMDGNLALSITVFNNTVDPYSISPERFTLFDKQGNAHQFVAEKTAEFSKGLTGPATIDPKKEIAFVLVFPVNKKTALDRLIYETEDGSVVYKYFP</sequence>
<dbReference type="Proteomes" id="UP000004671">
    <property type="component" value="Chromosome"/>
</dbReference>
<keyword evidence="1" id="KW-0732">Signal</keyword>
<reference evidence="3 4" key="1">
    <citation type="submission" date="2011-09" db="EMBL/GenBank/DDBJ databases">
        <title>The permanent draft genome of Caldithrix abyssi DSM 13497.</title>
        <authorList>
            <consortium name="US DOE Joint Genome Institute (JGI-PGF)"/>
            <person name="Lucas S."/>
            <person name="Han J."/>
            <person name="Lapidus A."/>
            <person name="Bruce D."/>
            <person name="Goodwin L."/>
            <person name="Pitluck S."/>
            <person name="Peters L."/>
            <person name="Kyrpides N."/>
            <person name="Mavromatis K."/>
            <person name="Ivanova N."/>
            <person name="Mikhailova N."/>
            <person name="Chertkov O."/>
            <person name="Detter J.C."/>
            <person name="Tapia R."/>
            <person name="Han C."/>
            <person name="Land M."/>
            <person name="Hauser L."/>
            <person name="Markowitz V."/>
            <person name="Cheng J.-F."/>
            <person name="Hugenholtz P."/>
            <person name="Woyke T."/>
            <person name="Wu D."/>
            <person name="Spring S."/>
            <person name="Brambilla E."/>
            <person name="Klenk H.-P."/>
            <person name="Eisen J.A."/>
        </authorList>
    </citation>
    <scope>NUCLEOTIDE SEQUENCE [LARGE SCALE GENOMIC DNA]</scope>
    <source>
        <strain evidence="3 4">DSM 13497</strain>
    </source>
</reference>
<dbReference type="InParanoid" id="H1XT03"/>
<evidence type="ECO:0000313" key="2">
    <source>
        <dbReference type="EMBL" id="APF17311.1"/>
    </source>
</evidence>
<name>H1XT03_CALAY</name>
<dbReference type="AlphaFoldDB" id="H1XT03"/>
<organism evidence="3 4">
    <name type="scientific">Caldithrix abyssi DSM 13497</name>
    <dbReference type="NCBI Taxonomy" id="880073"/>
    <lineage>
        <taxon>Bacteria</taxon>
        <taxon>Pseudomonadati</taxon>
        <taxon>Calditrichota</taxon>
        <taxon>Calditrichia</taxon>
        <taxon>Calditrichales</taxon>
        <taxon>Calditrichaceae</taxon>
        <taxon>Caldithrix</taxon>
    </lineage>
</organism>
<evidence type="ECO:0000313" key="3">
    <source>
        <dbReference type="EMBL" id="EHO41432.1"/>
    </source>
</evidence>
<keyword evidence="4" id="KW-1185">Reference proteome</keyword>
<dbReference type="SUPFAM" id="SSF81901">
    <property type="entry name" value="HCP-like"/>
    <property type="match status" value="1"/>
</dbReference>
<dbReference type="EMBL" id="CM001402">
    <property type="protein sequence ID" value="EHO41432.1"/>
    <property type="molecule type" value="Genomic_DNA"/>
</dbReference>
<dbReference type="InterPro" id="IPR029050">
    <property type="entry name" value="Immunoprotect_excell_Ig-like"/>
</dbReference>
<dbReference type="KEGG" id="caby:Cabys_560"/>
<dbReference type="Gene3D" id="2.60.40.1240">
    <property type="match status" value="1"/>
</dbReference>
<gene>
    <name evidence="2" type="ORF">Cabys_560</name>
    <name evidence="3" type="ORF">Calab_1816</name>
</gene>
<evidence type="ECO:0008006" key="6">
    <source>
        <dbReference type="Google" id="ProtNLM"/>
    </source>
</evidence>
<evidence type="ECO:0000313" key="5">
    <source>
        <dbReference type="Proteomes" id="UP000183868"/>
    </source>
</evidence>
<dbReference type="Proteomes" id="UP000183868">
    <property type="component" value="Chromosome"/>
</dbReference>
<protein>
    <recommendedName>
        <fullName evidence="6">DUF4352 domain-containing protein</fullName>
    </recommendedName>
</protein>
<dbReference type="STRING" id="880073.Cabys_560"/>
<dbReference type="Gene3D" id="1.25.40.10">
    <property type="entry name" value="Tetratricopeptide repeat domain"/>
    <property type="match status" value="1"/>
</dbReference>
<dbReference type="OrthoDB" id="1488841at2"/>
<dbReference type="RefSeq" id="WP_006928564.1">
    <property type="nucleotide sequence ID" value="NZ_CM001402.1"/>
</dbReference>
<dbReference type="PaxDb" id="880073-Calab_1816"/>
<accession>H1XT03</accession>
<proteinExistence type="predicted"/>
<evidence type="ECO:0000313" key="4">
    <source>
        <dbReference type="Proteomes" id="UP000004671"/>
    </source>
</evidence>
<dbReference type="HOGENOM" id="CLU_825579_0_0_0"/>
<evidence type="ECO:0000256" key="1">
    <source>
        <dbReference type="ARBA" id="ARBA00022729"/>
    </source>
</evidence>
<reference evidence="2 5" key="2">
    <citation type="submission" date="2016-11" db="EMBL/GenBank/DDBJ databases">
        <title>Genomic analysis of Caldithrix abyssi and proposal of a novel bacterial phylum Caldithrichaeota.</title>
        <authorList>
            <person name="Kublanov I."/>
            <person name="Sigalova O."/>
            <person name="Gavrilov S."/>
            <person name="Lebedinsky A."/>
            <person name="Ivanova N."/>
            <person name="Daum C."/>
            <person name="Reddy T."/>
            <person name="Klenk H.P."/>
            <person name="Goker M."/>
            <person name="Reva O."/>
            <person name="Miroshnichenko M."/>
            <person name="Kyprides N."/>
            <person name="Woyke T."/>
            <person name="Gelfand M."/>
        </authorList>
    </citation>
    <scope>NUCLEOTIDE SEQUENCE [LARGE SCALE GENOMIC DNA]</scope>
    <source>
        <strain evidence="2 5">LF13</strain>
    </source>
</reference>
<dbReference type="EMBL" id="CP018099">
    <property type="protein sequence ID" value="APF17311.1"/>
    <property type="molecule type" value="Genomic_DNA"/>
</dbReference>
<dbReference type="InterPro" id="IPR011990">
    <property type="entry name" value="TPR-like_helical_dom_sf"/>
</dbReference>